<dbReference type="SUPFAM" id="SSF53474">
    <property type="entry name" value="alpha/beta-Hydrolases"/>
    <property type="match status" value="1"/>
</dbReference>
<feature type="region of interest" description="Disordered" evidence="10">
    <location>
        <begin position="323"/>
        <end position="416"/>
    </location>
</feature>
<feature type="compositionally biased region" description="Basic and acidic residues" evidence="10">
    <location>
        <begin position="761"/>
        <end position="794"/>
    </location>
</feature>
<dbReference type="InterPro" id="IPR012919">
    <property type="entry name" value="SUN_dom"/>
</dbReference>
<dbReference type="Gene3D" id="2.60.120.260">
    <property type="entry name" value="Galactose-binding domain-like"/>
    <property type="match status" value="1"/>
</dbReference>
<keyword evidence="9" id="KW-0175">Coiled coil</keyword>
<evidence type="ECO:0000256" key="10">
    <source>
        <dbReference type="SAM" id="MobiDB-lite"/>
    </source>
</evidence>
<dbReference type="Pfam" id="PF00561">
    <property type="entry name" value="Abhydrolase_1"/>
    <property type="match status" value="1"/>
</dbReference>
<feature type="compositionally biased region" description="Polar residues" evidence="10">
    <location>
        <begin position="406"/>
        <end position="416"/>
    </location>
</feature>
<gene>
    <name evidence="13" type="ORF">Clacol_002472</name>
</gene>
<protein>
    <recommendedName>
        <fullName evidence="8">Proline iminopeptidase</fullName>
        <ecNumber evidence="8">3.4.11.5</ecNumber>
    </recommendedName>
</protein>
<evidence type="ECO:0000256" key="4">
    <source>
        <dbReference type="ARBA" id="ARBA00022438"/>
    </source>
</evidence>
<dbReference type="GO" id="GO:0005737">
    <property type="term" value="C:cytoplasm"/>
    <property type="evidence" value="ECO:0007669"/>
    <property type="project" value="UniProtKB-SubCell"/>
</dbReference>
<dbReference type="NCBIfam" id="TIGR01249">
    <property type="entry name" value="pro_imino_pep_1"/>
    <property type="match status" value="1"/>
</dbReference>
<name>A0AAV5A494_9AGAM</name>
<dbReference type="PROSITE" id="PS51469">
    <property type="entry name" value="SUN"/>
    <property type="match status" value="1"/>
</dbReference>
<dbReference type="Pfam" id="PF07738">
    <property type="entry name" value="Sad1_UNC"/>
    <property type="match status" value="2"/>
</dbReference>
<feature type="compositionally biased region" description="Acidic residues" evidence="10">
    <location>
        <begin position="737"/>
        <end position="752"/>
    </location>
</feature>
<keyword evidence="11" id="KW-0812">Transmembrane</keyword>
<evidence type="ECO:0000256" key="5">
    <source>
        <dbReference type="ARBA" id="ARBA00022490"/>
    </source>
</evidence>
<feature type="coiled-coil region" evidence="9">
    <location>
        <begin position="948"/>
        <end position="1004"/>
    </location>
</feature>
<dbReference type="PANTHER" id="PTHR43722:SF1">
    <property type="entry name" value="PROLINE IMINOPEPTIDASE"/>
    <property type="match status" value="1"/>
</dbReference>
<dbReference type="InterPro" id="IPR002410">
    <property type="entry name" value="Peptidase_S33"/>
</dbReference>
<sequence length="1346" mass="150968">MSSNDDFFYAEIEPYKTDMLKVSDIHALYYEVSGNKDGQSDPRNFRLYCPSLVVYLHGGPGGGTAPSDRRYFNPEKYNIVVFDQRGAGKSTPSACLEENTTWDLVKDIETLRKHLSIDKWHVFGGSWGSTLSLAYSQTHPDRVLSLVLRGIFTLRKVELEFFYQSGTSFLFPEAWDEYIAPIPEDERHDMMRAYHSRLNSPDEKTRLTAAKAWAKWDPEDIKKATEDDWANAFARIENHFFINEGWLRDGQLLEKQQIDKIRHIPTIVIQGRYDVVCPPTTAYALKKVWPEIELQIVPDAGHSAREPGIRKLLVEVSQGARLDRNTFMNNTNNNSKQDRSQQEDSLSNSPPRRGVVPLSYAYGAPNLVKSKTSPTHRVPSPTRSNASSGARNRSQNTGEQEDEAESNISRVSVSSRATEPGAVRYARLKQRNQTLGPSVYHPAAPGIILSPPNGTDLRDTSVNVASAFNRAASSAVMSGYDSEKSKYPLPGQARRIAAPPSRFRKPISAASNTSQDENTDRRVRAKSPLLETIASVGQSLARAVSPTSYYLSEPRTEPFLPFRVDEPKSNPPTRQTTKASTDLSGDSYDYEAEEQMMRGEMPSVSATSATSKAKKKSSALSNSARLSLDNKAYRPSSDEDEDDEDFDDSTARRRKKSKKKDEGKGLTTLPTIGYDKKKRKRKSAAQVEEEEEEETDDASQSIEQTREHSRPPSRASSVTRETAPPSHPIHFQPAEPSLEEIPETEDEPEGLEPDVSYSSGDLRRSKSNERRRSVSKERRSRSRSVDYWKPERARSSQPRTVPTDQTFNTSEERTGSRSMTPPRGIGSLLGRVVHFFITSVLRRIVQVIVLVFFILWTLVGGIFNIIFVTPTSWIMNTYSRARTNRSDVPLLSFFKLLVLAAVIAILASALRPSSSFVTSFHSFIDRVFPPVSREIPVYQAPSLPVESVQELIERLAQVETALADLAASTSSKDQQAQKQTQRILDQLSYRVDAETQRAQEAEERFYSASTQSISRLRNEFKDIQSEWEKTRSVADTSELEELRQRLGNVEGGVKDALELGKKVENTVATSAKTKWKPGDAVTVRTGDGQSVNEMIGALVDNAVTRFYKDGIAKPDYALYSAGGRVIPQLTSNTYEIKPRSWTKYVISTVTGRGSVMGRPPVTALHPDINVGNCWPFEGSSGQLGVLLARNVYVSEVTIEHVPRDIAYDIRSAPRQMELWGLVEGVDNIAKVREYQRHVAERREEVVRRAAVEGIPPPPDDDAYPPSLPRSPHYLRLAKFTYDVQASNHLQTFPVPKEIQDLGADFGIVVLIVKNNWGEDFTCLYRMRVHGTDKDRRPVLRPEDDLS</sequence>
<dbReference type="PRINTS" id="PR00793">
    <property type="entry name" value="PROAMNOPTASE"/>
</dbReference>
<feature type="region of interest" description="Disordered" evidence="10">
    <location>
        <begin position="560"/>
        <end position="821"/>
    </location>
</feature>
<evidence type="ECO:0000256" key="9">
    <source>
        <dbReference type="SAM" id="Coils"/>
    </source>
</evidence>
<evidence type="ECO:0000256" key="8">
    <source>
        <dbReference type="RuleBase" id="RU003421"/>
    </source>
</evidence>
<dbReference type="Proteomes" id="UP001050691">
    <property type="component" value="Unassembled WGS sequence"/>
</dbReference>
<evidence type="ECO:0000256" key="7">
    <source>
        <dbReference type="ARBA" id="ARBA00022801"/>
    </source>
</evidence>
<evidence type="ECO:0000256" key="3">
    <source>
        <dbReference type="ARBA" id="ARBA00010088"/>
    </source>
</evidence>
<comment type="subcellular location">
    <subcellularLocation>
        <location evidence="2">Cytoplasm</location>
    </subcellularLocation>
</comment>
<evidence type="ECO:0000256" key="11">
    <source>
        <dbReference type="SAM" id="Phobius"/>
    </source>
</evidence>
<feature type="compositionally biased region" description="Acidic residues" evidence="10">
    <location>
        <begin position="638"/>
        <end position="648"/>
    </location>
</feature>
<evidence type="ECO:0000313" key="14">
    <source>
        <dbReference type="Proteomes" id="UP001050691"/>
    </source>
</evidence>
<dbReference type="EMBL" id="BPWL01000003">
    <property type="protein sequence ID" value="GJJ08262.1"/>
    <property type="molecule type" value="Genomic_DNA"/>
</dbReference>
<feature type="transmembrane region" description="Helical" evidence="11">
    <location>
        <begin position="888"/>
        <end position="910"/>
    </location>
</feature>
<evidence type="ECO:0000313" key="13">
    <source>
        <dbReference type="EMBL" id="GJJ08262.1"/>
    </source>
</evidence>
<keyword evidence="14" id="KW-1185">Reference proteome</keyword>
<feature type="domain" description="SUN" evidence="12">
    <location>
        <begin position="1122"/>
        <end position="1333"/>
    </location>
</feature>
<keyword evidence="4 8" id="KW-0031">Aminopeptidase</keyword>
<comment type="similarity">
    <text evidence="3 8">Belongs to the peptidase S33 family.</text>
</comment>
<evidence type="ECO:0000256" key="6">
    <source>
        <dbReference type="ARBA" id="ARBA00022670"/>
    </source>
</evidence>
<organism evidence="13 14">
    <name type="scientific">Clathrus columnatus</name>
    <dbReference type="NCBI Taxonomy" id="1419009"/>
    <lineage>
        <taxon>Eukaryota</taxon>
        <taxon>Fungi</taxon>
        <taxon>Dikarya</taxon>
        <taxon>Basidiomycota</taxon>
        <taxon>Agaricomycotina</taxon>
        <taxon>Agaricomycetes</taxon>
        <taxon>Phallomycetidae</taxon>
        <taxon>Phallales</taxon>
        <taxon>Clathraceae</taxon>
        <taxon>Clathrus</taxon>
    </lineage>
</organism>
<keyword evidence="11" id="KW-1133">Transmembrane helix</keyword>
<dbReference type="InterPro" id="IPR029058">
    <property type="entry name" value="AB_hydrolase_fold"/>
</dbReference>
<evidence type="ECO:0000256" key="2">
    <source>
        <dbReference type="ARBA" id="ARBA00004496"/>
    </source>
</evidence>
<proteinExistence type="inferred from homology"/>
<feature type="compositionally biased region" description="Acidic residues" evidence="10">
    <location>
        <begin position="687"/>
        <end position="697"/>
    </location>
</feature>
<keyword evidence="11" id="KW-0472">Membrane</keyword>
<evidence type="ECO:0000259" key="12">
    <source>
        <dbReference type="PROSITE" id="PS51469"/>
    </source>
</evidence>
<keyword evidence="6 8" id="KW-0645">Protease</keyword>
<feature type="compositionally biased region" description="Polar residues" evidence="10">
    <location>
        <begin position="795"/>
        <end position="809"/>
    </location>
</feature>
<accession>A0AAV5A494</accession>
<evidence type="ECO:0000256" key="1">
    <source>
        <dbReference type="ARBA" id="ARBA00001585"/>
    </source>
</evidence>
<feature type="compositionally biased region" description="Low complexity" evidence="10">
    <location>
        <begin position="383"/>
        <end position="394"/>
    </location>
</feature>
<keyword evidence="5" id="KW-0963">Cytoplasm</keyword>
<feature type="compositionally biased region" description="Low complexity" evidence="10">
    <location>
        <begin position="618"/>
        <end position="627"/>
    </location>
</feature>
<feature type="transmembrane region" description="Helical" evidence="11">
    <location>
        <begin position="844"/>
        <end position="867"/>
    </location>
</feature>
<dbReference type="PANTHER" id="PTHR43722">
    <property type="entry name" value="PROLINE IMINOPEPTIDASE"/>
    <property type="match status" value="1"/>
</dbReference>
<feature type="compositionally biased region" description="Polar residues" evidence="10">
    <location>
        <begin position="571"/>
        <end position="584"/>
    </location>
</feature>
<dbReference type="InterPro" id="IPR000073">
    <property type="entry name" value="AB_hydrolase_1"/>
</dbReference>
<comment type="catalytic activity">
    <reaction evidence="1 8">
        <text>Release of N-terminal proline from a peptide.</text>
        <dbReference type="EC" id="3.4.11.5"/>
    </reaction>
</comment>
<dbReference type="GO" id="GO:0004177">
    <property type="term" value="F:aminopeptidase activity"/>
    <property type="evidence" value="ECO:0007669"/>
    <property type="project" value="UniProtKB-KW"/>
</dbReference>
<feature type="region of interest" description="Disordered" evidence="10">
    <location>
        <begin position="494"/>
        <end position="524"/>
    </location>
</feature>
<dbReference type="EC" id="3.4.11.5" evidence="8"/>
<reference evidence="13" key="1">
    <citation type="submission" date="2021-10" db="EMBL/GenBank/DDBJ databases">
        <title>De novo Genome Assembly of Clathrus columnatus (Basidiomycota, Fungi) Using Illumina and Nanopore Sequence Data.</title>
        <authorList>
            <person name="Ogiso-Tanaka E."/>
            <person name="Itagaki H."/>
            <person name="Hosoya T."/>
            <person name="Hosaka K."/>
        </authorList>
    </citation>
    <scope>NUCLEOTIDE SEQUENCE</scope>
    <source>
        <strain evidence="13">MO-923</strain>
    </source>
</reference>
<dbReference type="GO" id="GO:0006508">
    <property type="term" value="P:proteolysis"/>
    <property type="evidence" value="ECO:0007669"/>
    <property type="project" value="UniProtKB-KW"/>
</dbReference>
<dbReference type="InterPro" id="IPR005944">
    <property type="entry name" value="Pro_iminopeptidase"/>
</dbReference>
<feature type="compositionally biased region" description="Low complexity" evidence="10">
    <location>
        <begin position="325"/>
        <end position="334"/>
    </location>
</feature>
<dbReference type="Gene3D" id="3.40.50.1820">
    <property type="entry name" value="alpha/beta hydrolase"/>
    <property type="match status" value="1"/>
</dbReference>
<keyword evidence="7 8" id="KW-0378">Hydrolase</keyword>
<comment type="caution">
    <text evidence="13">The sequence shown here is derived from an EMBL/GenBank/DDBJ whole genome shotgun (WGS) entry which is preliminary data.</text>
</comment>